<feature type="compositionally biased region" description="Polar residues" evidence="1">
    <location>
        <begin position="33"/>
        <end position="51"/>
    </location>
</feature>
<sequence length="91" mass="9995">MIHRDRFLMHKTYIHIRHSSESGLEPVMAASKAETSPQGNSDFSTRGTRTSPPREHGHLHQGNTDSPPGKLGLLHQGNSDFSTRGMCTNGT</sequence>
<organism evidence="2 3">
    <name type="scientific">Araneus ventricosus</name>
    <name type="common">Orbweaver spider</name>
    <name type="synonym">Epeira ventricosa</name>
    <dbReference type="NCBI Taxonomy" id="182803"/>
    <lineage>
        <taxon>Eukaryota</taxon>
        <taxon>Metazoa</taxon>
        <taxon>Ecdysozoa</taxon>
        <taxon>Arthropoda</taxon>
        <taxon>Chelicerata</taxon>
        <taxon>Arachnida</taxon>
        <taxon>Araneae</taxon>
        <taxon>Araneomorphae</taxon>
        <taxon>Entelegynae</taxon>
        <taxon>Araneoidea</taxon>
        <taxon>Araneidae</taxon>
        <taxon>Araneus</taxon>
    </lineage>
</organism>
<reference evidence="2 3" key="1">
    <citation type="journal article" date="2019" name="Sci. Rep.">
        <title>Orb-weaving spider Araneus ventricosus genome elucidates the spidroin gene catalogue.</title>
        <authorList>
            <person name="Kono N."/>
            <person name="Nakamura H."/>
            <person name="Ohtoshi R."/>
            <person name="Moran D.A.P."/>
            <person name="Shinohara A."/>
            <person name="Yoshida Y."/>
            <person name="Fujiwara M."/>
            <person name="Mori M."/>
            <person name="Tomita M."/>
            <person name="Arakawa K."/>
        </authorList>
    </citation>
    <scope>NUCLEOTIDE SEQUENCE [LARGE SCALE GENOMIC DNA]</scope>
</reference>
<comment type="caution">
    <text evidence="2">The sequence shown here is derived from an EMBL/GenBank/DDBJ whole genome shotgun (WGS) entry which is preliminary data.</text>
</comment>
<evidence type="ECO:0000256" key="1">
    <source>
        <dbReference type="SAM" id="MobiDB-lite"/>
    </source>
</evidence>
<dbReference type="Proteomes" id="UP000499080">
    <property type="component" value="Unassembled WGS sequence"/>
</dbReference>
<dbReference type="EMBL" id="BGPR01069087">
    <property type="protein sequence ID" value="GBO42829.1"/>
    <property type="molecule type" value="Genomic_DNA"/>
</dbReference>
<protein>
    <submittedName>
        <fullName evidence="2">Uncharacterized protein</fullName>
    </submittedName>
</protein>
<name>A0A4Y2WZW8_ARAVE</name>
<feature type="compositionally biased region" description="Polar residues" evidence="1">
    <location>
        <begin position="76"/>
        <end position="91"/>
    </location>
</feature>
<dbReference type="AlphaFoldDB" id="A0A4Y2WZW8"/>
<proteinExistence type="predicted"/>
<keyword evidence="3" id="KW-1185">Reference proteome</keyword>
<evidence type="ECO:0000313" key="2">
    <source>
        <dbReference type="EMBL" id="GBO42829.1"/>
    </source>
</evidence>
<gene>
    <name evidence="2" type="ORF">AVEN_241970_1</name>
</gene>
<feature type="region of interest" description="Disordered" evidence="1">
    <location>
        <begin position="17"/>
        <end position="91"/>
    </location>
</feature>
<accession>A0A4Y2WZW8</accession>
<evidence type="ECO:0000313" key="3">
    <source>
        <dbReference type="Proteomes" id="UP000499080"/>
    </source>
</evidence>